<feature type="domain" description="HD" evidence="1">
    <location>
        <begin position="20"/>
        <end position="129"/>
    </location>
</feature>
<sequence length="162" mass="18162">MTVAEIMAKMISFSEGNIHDIDHLIRVWTYAKTISSLEELEAETQYVLEVAAITHDIACPMCREMYGNTNGKLQEKEGESMVRAFLKDSGMSKEEIDRVSYLVGHHHTFSNIDGIDYQILIEADYIANAAESGYTKSSIENALSKIIKTKSATQLILSMFCL</sequence>
<organism evidence="2 3">
    <name type="scientific">Enterocloster asparagiformis</name>
    <dbReference type="NCBI Taxonomy" id="333367"/>
    <lineage>
        <taxon>Bacteria</taxon>
        <taxon>Bacillati</taxon>
        <taxon>Bacillota</taxon>
        <taxon>Clostridia</taxon>
        <taxon>Lachnospirales</taxon>
        <taxon>Lachnospiraceae</taxon>
        <taxon>Enterocloster</taxon>
    </lineage>
</organism>
<dbReference type="InterPro" id="IPR006674">
    <property type="entry name" value="HD_domain"/>
</dbReference>
<dbReference type="EMBL" id="QSBM01000007">
    <property type="protein sequence ID" value="RGX29681.1"/>
    <property type="molecule type" value="Genomic_DNA"/>
</dbReference>
<dbReference type="AlphaFoldDB" id="A0A413FG59"/>
<gene>
    <name evidence="2" type="ORF">DWV29_11240</name>
</gene>
<dbReference type="InterPro" id="IPR003607">
    <property type="entry name" value="HD/PDEase_dom"/>
</dbReference>
<dbReference type="OrthoDB" id="155250at2"/>
<reference evidence="2 3" key="1">
    <citation type="submission" date="2018-08" db="EMBL/GenBank/DDBJ databases">
        <title>A genome reference for cultivated species of the human gut microbiota.</title>
        <authorList>
            <person name="Zou Y."/>
            <person name="Xue W."/>
            <person name="Luo G."/>
        </authorList>
    </citation>
    <scope>NUCLEOTIDE SEQUENCE [LARGE SCALE GENOMIC DNA]</scope>
    <source>
        <strain evidence="2 3">AF04-15</strain>
    </source>
</reference>
<dbReference type="CDD" id="cd00077">
    <property type="entry name" value="HDc"/>
    <property type="match status" value="1"/>
</dbReference>
<dbReference type="Gene3D" id="1.10.3210.10">
    <property type="entry name" value="Hypothetical protein af1432"/>
    <property type="match status" value="1"/>
</dbReference>
<dbReference type="Pfam" id="PF01966">
    <property type="entry name" value="HD"/>
    <property type="match status" value="1"/>
</dbReference>
<name>A0A413FG59_9FIRM</name>
<protein>
    <submittedName>
        <fullName evidence="2">HD domain-containing protein</fullName>
    </submittedName>
</protein>
<evidence type="ECO:0000313" key="2">
    <source>
        <dbReference type="EMBL" id="RGX29681.1"/>
    </source>
</evidence>
<dbReference type="Proteomes" id="UP000283880">
    <property type="component" value="Unassembled WGS sequence"/>
</dbReference>
<dbReference type="SUPFAM" id="SSF109604">
    <property type="entry name" value="HD-domain/PDEase-like"/>
    <property type="match status" value="1"/>
</dbReference>
<comment type="caution">
    <text evidence="2">The sequence shown here is derived from an EMBL/GenBank/DDBJ whole genome shotgun (WGS) entry which is preliminary data.</text>
</comment>
<dbReference type="RefSeq" id="WP_007714852.1">
    <property type="nucleotide sequence ID" value="NZ_BAABXR010000002.1"/>
</dbReference>
<dbReference type="PROSITE" id="PS51831">
    <property type="entry name" value="HD"/>
    <property type="match status" value="1"/>
</dbReference>
<evidence type="ECO:0000259" key="1">
    <source>
        <dbReference type="PROSITE" id="PS51831"/>
    </source>
</evidence>
<proteinExistence type="predicted"/>
<accession>A0A413FG59</accession>
<evidence type="ECO:0000313" key="3">
    <source>
        <dbReference type="Proteomes" id="UP000283880"/>
    </source>
</evidence>